<comment type="caution">
    <text evidence="2">The sequence shown here is derived from an EMBL/GenBank/DDBJ whole genome shotgun (WGS) entry which is preliminary data.</text>
</comment>
<name>A0A8E0RZW0_9TREM</name>
<keyword evidence="3" id="KW-1185">Reference proteome</keyword>
<evidence type="ECO:0000256" key="1">
    <source>
        <dbReference type="SAM" id="MobiDB-lite"/>
    </source>
</evidence>
<proteinExistence type="predicted"/>
<sequence length="229" mass="25498">ASLDSGDGYGLETRYLINTLGEVLRTYVTELVIKRPADPIEYLARSLKHHAAMEKSIAAELTLDEDEVEEEKRAPKSIDVTETPSLTTDANQLSSLKSESQQNYSPEEIMAEKIVQEILDDKTLVDDSERFTEVVPDKDDDDDDSGSQKLLADKLDEDRLDDEGTDTIGEMKIDPGDRFEDGTELTMDETMVADSLDFDDVQPNEMVDPEDDDDDDDADALQGAANEQQ</sequence>
<feature type="compositionally biased region" description="Basic and acidic residues" evidence="1">
    <location>
        <begin position="169"/>
        <end position="181"/>
    </location>
</feature>
<dbReference type="CDD" id="cd22966">
    <property type="entry name" value="DD_DYDC-like"/>
    <property type="match status" value="1"/>
</dbReference>
<dbReference type="InterPro" id="IPR007858">
    <property type="entry name" value="Dpy-30_motif"/>
</dbReference>
<dbReference type="EMBL" id="LUCM01003854">
    <property type="protein sequence ID" value="KAA0195233.1"/>
    <property type="molecule type" value="Genomic_DNA"/>
</dbReference>
<dbReference type="Pfam" id="PF05186">
    <property type="entry name" value="Dpy-30"/>
    <property type="match status" value="1"/>
</dbReference>
<feature type="compositionally biased region" description="Basic and acidic residues" evidence="1">
    <location>
        <begin position="125"/>
        <end position="137"/>
    </location>
</feature>
<accession>A0A8E0RZW0</accession>
<organism evidence="2 3">
    <name type="scientific">Fasciolopsis buskii</name>
    <dbReference type="NCBI Taxonomy" id="27845"/>
    <lineage>
        <taxon>Eukaryota</taxon>
        <taxon>Metazoa</taxon>
        <taxon>Spiralia</taxon>
        <taxon>Lophotrochozoa</taxon>
        <taxon>Platyhelminthes</taxon>
        <taxon>Trematoda</taxon>
        <taxon>Digenea</taxon>
        <taxon>Plagiorchiida</taxon>
        <taxon>Echinostomata</taxon>
        <taxon>Echinostomatoidea</taxon>
        <taxon>Fasciolidae</taxon>
        <taxon>Fasciolopsis</taxon>
    </lineage>
</organism>
<feature type="compositionally biased region" description="Acidic residues" evidence="1">
    <location>
        <begin position="196"/>
        <end position="219"/>
    </location>
</feature>
<evidence type="ECO:0000313" key="3">
    <source>
        <dbReference type="Proteomes" id="UP000728185"/>
    </source>
</evidence>
<evidence type="ECO:0000313" key="2">
    <source>
        <dbReference type="EMBL" id="KAA0195233.1"/>
    </source>
</evidence>
<feature type="compositionally biased region" description="Polar residues" evidence="1">
    <location>
        <begin position="80"/>
        <end position="105"/>
    </location>
</feature>
<dbReference type="AlphaFoldDB" id="A0A8E0RZW0"/>
<feature type="region of interest" description="Disordered" evidence="1">
    <location>
        <begin position="125"/>
        <end position="229"/>
    </location>
</feature>
<dbReference type="InterPro" id="IPR049630">
    <property type="entry name" value="DYDC-like_DD"/>
</dbReference>
<protein>
    <submittedName>
        <fullName evidence="2">Uncharacterized protein</fullName>
    </submittedName>
</protein>
<dbReference type="Proteomes" id="UP000728185">
    <property type="component" value="Unassembled WGS sequence"/>
</dbReference>
<feature type="non-terminal residue" evidence="2">
    <location>
        <position position="1"/>
    </location>
</feature>
<dbReference type="OrthoDB" id="432281at2759"/>
<reference evidence="2" key="1">
    <citation type="submission" date="2019-05" db="EMBL/GenBank/DDBJ databases">
        <title>Annotation for the trematode Fasciolopsis buski.</title>
        <authorList>
            <person name="Choi Y.-J."/>
        </authorList>
    </citation>
    <scope>NUCLEOTIDE SEQUENCE</scope>
    <source>
        <strain evidence="2">HT</strain>
        <tissue evidence="2">Whole worm</tissue>
    </source>
</reference>
<feature type="region of interest" description="Disordered" evidence="1">
    <location>
        <begin position="60"/>
        <end position="106"/>
    </location>
</feature>
<gene>
    <name evidence="2" type="ORF">FBUS_06770</name>
</gene>